<reference evidence="1 2" key="1">
    <citation type="submission" date="2019-03" db="EMBL/GenBank/DDBJ databases">
        <title>The genome sequence of a newly discovered highly antifungal drug resistant Aspergillus species, Aspergillus tanneri NIH 1004.</title>
        <authorList>
            <person name="Mounaud S."/>
            <person name="Singh I."/>
            <person name="Joardar V."/>
            <person name="Pakala S."/>
            <person name="Pakala S."/>
            <person name="Venepally P."/>
            <person name="Hoover J."/>
            <person name="Nierman W."/>
            <person name="Chung J."/>
            <person name="Losada L."/>
        </authorList>
    </citation>
    <scope>NUCLEOTIDE SEQUENCE [LARGE SCALE GENOMIC DNA]</scope>
    <source>
        <strain evidence="1 2">NIH1004</strain>
    </source>
</reference>
<gene>
    <name evidence="1" type="ORF">EYZ11_012679</name>
</gene>
<protein>
    <submittedName>
        <fullName evidence="1">Uncharacterized protein</fullName>
    </submittedName>
</protein>
<dbReference type="Proteomes" id="UP000308092">
    <property type="component" value="Unassembled WGS sequence"/>
</dbReference>
<sequence>MRVYTHISLDKVNSLPSRGGHKVRLSVPKVYRAAFSLWSASQDERGHLAALHKELVDEDTASKVLRA</sequence>
<name>A0A4S3IZL6_9EURO</name>
<dbReference type="EMBL" id="SOSA01001009">
    <property type="protein sequence ID" value="THC87876.1"/>
    <property type="molecule type" value="Genomic_DNA"/>
</dbReference>
<keyword evidence="2" id="KW-1185">Reference proteome</keyword>
<evidence type="ECO:0000313" key="1">
    <source>
        <dbReference type="EMBL" id="THC87876.1"/>
    </source>
</evidence>
<proteinExistence type="predicted"/>
<comment type="caution">
    <text evidence="1">The sequence shown here is derived from an EMBL/GenBank/DDBJ whole genome shotgun (WGS) entry which is preliminary data.</text>
</comment>
<organism evidence="1 2">
    <name type="scientific">Aspergillus tanneri</name>
    <dbReference type="NCBI Taxonomy" id="1220188"/>
    <lineage>
        <taxon>Eukaryota</taxon>
        <taxon>Fungi</taxon>
        <taxon>Dikarya</taxon>
        <taxon>Ascomycota</taxon>
        <taxon>Pezizomycotina</taxon>
        <taxon>Eurotiomycetes</taxon>
        <taxon>Eurotiomycetidae</taxon>
        <taxon>Eurotiales</taxon>
        <taxon>Aspergillaceae</taxon>
        <taxon>Aspergillus</taxon>
        <taxon>Aspergillus subgen. Circumdati</taxon>
    </lineage>
</organism>
<dbReference type="VEuPathDB" id="FungiDB:EYZ11_012679"/>
<accession>A0A4S3IZL6</accession>
<evidence type="ECO:0000313" key="2">
    <source>
        <dbReference type="Proteomes" id="UP000308092"/>
    </source>
</evidence>
<dbReference type="AlphaFoldDB" id="A0A4S3IZL6"/>